<gene>
    <name evidence="1" type="ORF">V6X73_09325</name>
</gene>
<name>A0ABV3TF23_9GAMM</name>
<reference evidence="1 2" key="1">
    <citation type="submission" date="2024-02" db="EMBL/GenBank/DDBJ databases">
        <title>New especies of Spiribacter isolated from saline water.</title>
        <authorList>
            <person name="Leon M.J."/>
            <person name="De La Haba R."/>
            <person name="Sanchez-Porro C."/>
            <person name="Ventosa A."/>
        </authorList>
    </citation>
    <scope>NUCLEOTIDE SEQUENCE [LARGE SCALE GENOMIC DNA]</scope>
    <source>
        <strain evidence="2">ag22IC6-390</strain>
    </source>
</reference>
<dbReference type="EMBL" id="JBAKFM010000005">
    <property type="protein sequence ID" value="MEX0469926.1"/>
    <property type="molecule type" value="Genomic_DNA"/>
</dbReference>
<keyword evidence="2" id="KW-1185">Reference proteome</keyword>
<dbReference type="Proteomes" id="UP001556709">
    <property type="component" value="Unassembled WGS sequence"/>
</dbReference>
<evidence type="ECO:0008006" key="3">
    <source>
        <dbReference type="Google" id="ProtNLM"/>
    </source>
</evidence>
<evidence type="ECO:0000313" key="2">
    <source>
        <dbReference type="Proteomes" id="UP001556709"/>
    </source>
</evidence>
<protein>
    <recommendedName>
        <fullName evidence="3">Phage protein</fullName>
    </recommendedName>
</protein>
<accession>A0ABV3TF23</accession>
<organism evidence="1 2">
    <name type="scientific">Spiribacter pallidus</name>
    <dbReference type="NCBI Taxonomy" id="1987936"/>
    <lineage>
        <taxon>Bacteria</taxon>
        <taxon>Pseudomonadati</taxon>
        <taxon>Pseudomonadota</taxon>
        <taxon>Gammaproteobacteria</taxon>
        <taxon>Chromatiales</taxon>
        <taxon>Ectothiorhodospiraceae</taxon>
        <taxon>Spiribacter</taxon>
    </lineage>
</organism>
<evidence type="ECO:0000313" key="1">
    <source>
        <dbReference type="EMBL" id="MEX0469926.1"/>
    </source>
</evidence>
<sequence>MNKSVMTEKELKQWITDWRERISAAWRLGLDEESQWMEQQYLSQLGQIKVKHDKEDDR</sequence>
<proteinExistence type="predicted"/>
<dbReference type="RefSeq" id="WP_367991134.1">
    <property type="nucleotide sequence ID" value="NZ_JBAKFM010000005.1"/>
</dbReference>
<comment type="caution">
    <text evidence="1">The sequence shown here is derived from an EMBL/GenBank/DDBJ whole genome shotgun (WGS) entry which is preliminary data.</text>
</comment>